<organism evidence="3 4">
    <name type="scientific">Alsobacter soli</name>
    <dbReference type="NCBI Taxonomy" id="2109933"/>
    <lineage>
        <taxon>Bacteria</taxon>
        <taxon>Pseudomonadati</taxon>
        <taxon>Pseudomonadota</taxon>
        <taxon>Alphaproteobacteria</taxon>
        <taxon>Hyphomicrobiales</taxon>
        <taxon>Alsobacteraceae</taxon>
        <taxon>Alsobacter</taxon>
    </lineage>
</organism>
<dbReference type="PANTHER" id="PTHR43648">
    <property type="entry name" value="ELECTRON TRANSFER FLAVOPROTEIN BETA SUBUNIT LYSINE METHYLTRANSFERASE"/>
    <property type="match status" value="1"/>
</dbReference>
<name>A0A2T1HWQ6_9HYPH</name>
<gene>
    <name evidence="3" type="ORF">SLNSH_05925</name>
</gene>
<dbReference type="EMBL" id="PVZS01000005">
    <property type="protein sequence ID" value="PSC06035.1"/>
    <property type="molecule type" value="Genomic_DNA"/>
</dbReference>
<evidence type="ECO:0000313" key="3">
    <source>
        <dbReference type="EMBL" id="PSC06035.1"/>
    </source>
</evidence>
<dbReference type="Gene3D" id="3.40.50.150">
    <property type="entry name" value="Vaccinia Virus protein VP39"/>
    <property type="match status" value="1"/>
</dbReference>
<dbReference type="PANTHER" id="PTHR43648:SF1">
    <property type="entry name" value="ELECTRON TRANSFER FLAVOPROTEIN BETA SUBUNIT LYSINE METHYLTRANSFERASE"/>
    <property type="match status" value="1"/>
</dbReference>
<dbReference type="Pfam" id="PF06325">
    <property type="entry name" value="PrmA"/>
    <property type="match status" value="1"/>
</dbReference>
<dbReference type="GO" id="GO:0032259">
    <property type="term" value="P:methylation"/>
    <property type="evidence" value="ECO:0007669"/>
    <property type="project" value="UniProtKB-KW"/>
</dbReference>
<comment type="caution">
    <text evidence="3">The sequence shown here is derived from an EMBL/GenBank/DDBJ whole genome shotgun (WGS) entry which is preliminary data.</text>
</comment>
<accession>A0A2T1HWQ6</accession>
<dbReference type="SUPFAM" id="SSF53335">
    <property type="entry name" value="S-adenosyl-L-methionine-dependent methyltransferases"/>
    <property type="match status" value="1"/>
</dbReference>
<dbReference type="Proteomes" id="UP000239772">
    <property type="component" value="Unassembled WGS sequence"/>
</dbReference>
<dbReference type="OrthoDB" id="9794615at2"/>
<reference evidence="4" key="1">
    <citation type="submission" date="2018-03" db="EMBL/GenBank/DDBJ databases">
        <authorList>
            <person name="Sun L."/>
            <person name="Liu H."/>
            <person name="Chen W."/>
            <person name="Huang K."/>
            <person name="Liu W."/>
            <person name="Gao X."/>
        </authorList>
    </citation>
    <scope>NUCLEOTIDE SEQUENCE [LARGE SCALE GENOMIC DNA]</scope>
    <source>
        <strain evidence="4">SH9</strain>
    </source>
</reference>
<sequence length="219" mass="23811">MTDPEAFIRANTELTPTPHAPEVRLHVATESTELWRKTEEELGEIGLPPPFWAFAWAGGQALARWLLDNPEAVRGRRVLDFASGSGLAGIAAALAGAAPVETVDIDPFALAAIRLNAQANGVALTATREDLVGQDRGWEVVLAGDVCYERDMARAVTDWLEALARRGALVLVGDPGRSYLPRERLQAVATYQVPTTRELEDNEVKRTTVWRFAGLGAKN</sequence>
<evidence type="ECO:0000256" key="1">
    <source>
        <dbReference type="ARBA" id="ARBA00022603"/>
    </source>
</evidence>
<protein>
    <submittedName>
        <fullName evidence="3">Nicotinamide N-methylase</fullName>
    </submittedName>
</protein>
<evidence type="ECO:0000313" key="4">
    <source>
        <dbReference type="Proteomes" id="UP000239772"/>
    </source>
</evidence>
<evidence type="ECO:0000256" key="2">
    <source>
        <dbReference type="ARBA" id="ARBA00022679"/>
    </source>
</evidence>
<dbReference type="InterPro" id="IPR029063">
    <property type="entry name" value="SAM-dependent_MTases_sf"/>
</dbReference>
<keyword evidence="2" id="KW-0808">Transferase</keyword>
<keyword evidence="4" id="KW-1185">Reference proteome</keyword>
<proteinExistence type="predicted"/>
<dbReference type="AlphaFoldDB" id="A0A2T1HWQ6"/>
<dbReference type="GO" id="GO:0016279">
    <property type="term" value="F:protein-lysine N-methyltransferase activity"/>
    <property type="evidence" value="ECO:0007669"/>
    <property type="project" value="TreeGrafter"/>
</dbReference>
<dbReference type="InterPro" id="IPR050078">
    <property type="entry name" value="Ribosomal_L11_MeTrfase_PrmA"/>
</dbReference>
<keyword evidence="1 3" id="KW-0489">Methyltransferase</keyword>